<feature type="coiled-coil region" evidence="1">
    <location>
        <begin position="36"/>
        <end position="70"/>
    </location>
</feature>
<gene>
    <name evidence="2" type="ORF">CTEN210_11905</name>
</gene>
<dbReference type="AlphaFoldDB" id="A0AAD3H9Z0"/>
<name>A0AAD3H9Z0_9STRA</name>
<protein>
    <submittedName>
        <fullName evidence="2">Uncharacterized protein</fullName>
    </submittedName>
</protein>
<keyword evidence="1" id="KW-0175">Coiled coil</keyword>
<dbReference type="EMBL" id="BLLK01000049">
    <property type="protein sequence ID" value="GFH55429.1"/>
    <property type="molecule type" value="Genomic_DNA"/>
</dbReference>
<comment type="caution">
    <text evidence="2">The sequence shown here is derived from an EMBL/GenBank/DDBJ whole genome shotgun (WGS) entry which is preliminary data.</text>
</comment>
<evidence type="ECO:0000256" key="1">
    <source>
        <dbReference type="SAM" id="Coils"/>
    </source>
</evidence>
<accession>A0AAD3H9Z0</accession>
<organism evidence="2 3">
    <name type="scientific">Chaetoceros tenuissimus</name>
    <dbReference type="NCBI Taxonomy" id="426638"/>
    <lineage>
        <taxon>Eukaryota</taxon>
        <taxon>Sar</taxon>
        <taxon>Stramenopiles</taxon>
        <taxon>Ochrophyta</taxon>
        <taxon>Bacillariophyta</taxon>
        <taxon>Coscinodiscophyceae</taxon>
        <taxon>Chaetocerotophycidae</taxon>
        <taxon>Chaetocerotales</taxon>
        <taxon>Chaetocerotaceae</taxon>
        <taxon>Chaetoceros</taxon>
    </lineage>
</organism>
<sequence length="141" mass="16609">MNSEKKYTRAQAYMGMHLTREEKNERKEQMKLLGELIEMKHEYERVIAMKRKYEEEYEHFKSSKRRFKQEEDDLSDVTEQSVEEAVVEAYQKNLVTNMAKVASIQFQNGNDEVKSQIAAKVIDEKFAKAFTGALFEKLLAE</sequence>
<evidence type="ECO:0000313" key="2">
    <source>
        <dbReference type="EMBL" id="GFH55429.1"/>
    </source>
</evidence>
<reference evidence="2 3" key="1">
    <citation type="journal article" date="2021" name="Sci. Rep.">
        <title>The genome of the diatom Chaetoceros tenuissimus carries an ancient integrated fragment of an extant virus.</title>
        <authorList>
            <person name="Hongo Y."/>
            <person name="Kimura K."/>
            <person name="Takaki Y."/>
            <person name="Yoshida Y."/>
            <person name="Baba S."/>
            <person name="Kobayashi G."/>
            <person name="Nagasaki K."/>
            <person name="Hano T."/>
            <person name="Tomaru Y."/>
        </authorList>
    </citation>
    <scope>NUCLEOTIDE SEQUENCE [LARGE SCALE GENOMIC DNA]</scope>
    <source>
        <strain evidence="2 3">NIES-3715</strain>
    </source>
</reference>
<keyword evidence="3" id="KW-1185">Reference proteome</keyword>
<evidence type="ECO:0000313" key="3">
    <source>
        <dbReference type="Proteomes" id="UP001054902"/>
    </source>
</evidence>
<dbReference type="Proteomes" id="UP001054902">
    <property type="component" value="Unassembled WGS sequence"/>
</dbReference>
<proteinExistence type="predicted"/>